<dbReference type="PANTHER" id="PTHR33362">
    <property type="entry name" value="SIALIC ACID TRAP TRANSPORTER PERMEASE PROTEIN SIAT-RELATED"/>
    <property type="match status" value="1"/>
</dbReference>
<dbReference type="InterPro" id="IPR010656">
    <property type="entry name" value="DctM"/>
</dbReference>
<comment type="subcellular location">
    <subcellularLocation>
        <location evidence="1">Cell inner membrane</location>
        <topology evidence="1">Multi-pass membrane protein</topology>
    </subcellularLocation>
</comment>
<feature type="transmembrane region" description="Helical" evidence="7">
    <location>
        <begin position="362"/>
        <end position="384"/>
    </location>
</feature>
<dbReference type="GO" id="GO:0022857">
    <property type="term" value="F:transmembrane transporter activity"/>
    <property type="evidence" value="ECO:0007669"/>
    <property type="project" value="TreeGrafter"/>
</dbReference>
<keyword evidence="6 7" id="KW-0472">Membrane</keyword>
<dbReference type="PANTHER" id="PTHR33362:SF3">
    <property type="entry name" value="SIALIC ACID TRAP TRANSPORTER PERMEASE PROTEIN SIAT"/>
    <property type="match status" value="1"/>
</dbReference>
<keyword evidence="10" id="KW-1185">Reference proteome</keyword>
<feature type="transmembrane region" description="Helical" evidence="7">
    <location>
        <begin position="404"/>
        <end position="425"/>
    </location>
</feature>
<evidence type="ECO:0000259" key="8">
    <source>
        <dbReference type="Pfam" id="PF06808"/>
    </source>
</evidence>
<protein>
    <submittedName>
        <fullName evidence="9">TRAP transporter, DctM subunit</fullName>
    </submittedName>
</protein>
<feature type="domain" description="TRAP C4-dicarboxylate transport system permease DctM subunit" evidence="8">
    <location>
        <begin position="10"/>
        <end position="421"/>
    </location>
</feature>
<dbReference type="EMBL" id="FNPB01000008">
    <property type="protein sequence ID" value="SDY18151.1"/>
    <property type="molecule type" value="Genomic_DNA"/>
</dbReference>
<name>A0A1H3HRJ9_9EURY</name>
<dbReference type="STRING" id="660517.SAMN04487946_10816"/>
<feature type="transmembrane region" description="Helical" evidence="7">
    <location>
        <begin position="52"/>
        <end position="70"/>
    </location>
</feature>
<keyword evidence="4 7" id="KW-0812">Transmembrane</keyword>
<evidence type="ECO:0000256" key="6">
    <source>
        <dbReference type="ARBA" id="ARBA00023136"/>
    </source>
</evidence>
<feature type="transmembrane region" description="Helical" evidence="7">
    <location>
        <begin position="245"/>
        <end position="261"/>
    </location>
</feature>
<evidence type="ECO:0000256" key="5">
    <source>
        <dbReference type="ARBA" id="ARBA00022989"/>
    </source>
</evidence>
<organism evidence="9 10">
    <name type="scientific">Halobellus clavatus</name>
    <dbReference type="NCBI Taxonomy" id="660517"/>
    <lineage>
        <taxon>Archaea</taxon>
        <taxon>Methanobacteriati</taxon>
        <taxon>Methanobacteriota</taxon>
        <taxon>Stenosarchaea group</taxon>
        <taxon>Halobacteria</taxon>
        <taxon>Halobacteriales</taxon>
        <taxon>Haloferacaceae</taxon>
        <taxon>Halobellus</taxon>
    </lineage>
</organism>
<dbReference type="Pfam" id="PF06808">
    <property type="entry name" value="DctM"/>
    <property type="match status" value="1"/>
</dbReference>
<accession>A0A1H3HRJ9</accession>
<evidence type="ECO:0000313" key="9">
    <source>
        <dbReference type="EMBL" id="SDY18151.1"/>
    </source>
</evidence>
<dbReference type="OrthoDB" id="200143at2157"/>
<dbReference type="InterPro" id="IPR004681">
    <property type="entry name" value="TRAP_DctM"/>
</dbReference>
<keyword evidence="2" id="KW-1003">Cell membrane</keyword>
<feature type="transmembrane region" description="Helical" evidence="7">
    <location>
        <begin position="281"/>
        <end position="302"/>
    </location>
</feature>
<gene>
    <name evidence="9" type="ORF">SAMN04487946_10816</name>
</gene>
<feature type="transmembrane region" description="Helical" evidence="7">
    <location>
        <begin position="175"/>
        <end position="198"/>
    </location>
</feature>
<evidence type="ECO:0000256" key="2">
    <source>
        <dbReference type="ARBA" id="ARBA00022475"/>
    </source>
</evidence>
<proteinExistence type="predicted"/>
<evidence type="ECO:0000256" key="1">
    <source>
        <dbReference type="ARBA" id="ARBA00004429"/>
    </source>
</evidence>
<evidence type="ECO:0000256" key="4">
    <source>
        <dbReference type="ARBA" id="ARBA00022692"/>
    </source>
</evidence>
<evidence type="ECO:0000313" key="10">
    <source>
        <dbReference type="Proteomes" id="UP000199170"/>
    </source>
</evidence>
<dbReference type="AlphaFoldDB" id="A0A1H3HRJ9"/>
<dbReference type="GO" id="GO:0005886">
    <property type="term" value="C:plasma membrane"/>
    <property type="evidence" value="ECO:0007669"/>
    <property type="project" value="UniProtKB-SubCell"/>
</dbReference>
<sequence length="432" mass="46078">MSELLLAAFIGILFLLYGIGVPAAYSLALTVISIMLLPIGPDLNFIVITQRFWSGMNSWVLLAVPFFLMAGRIMNITGITDDMFNFATELVGPVRGGLAQVNVVVSLIFSGMSGSAVADAAGIGSVEYEAMTTNGYEGEDAVGITGASSIIGPIIPPSIPIVVYAVLAQESIGTLFIAGVVPGVLMALAMAGTVYYLARTQDWPSAGSYDLSSLFESFLKAVPGLMAPLIIIGGILFGVFTATEAALVAVVYAILLGFFYYRSITLQDLYEVSKETFEDTASIVVIFGFANLYAYWLTLAGIPDLIGNIVTGLGASTAVTMLLLALVLLVLGTFMEGMAVLLIMVPMLVPLYPELGIDPIHFGIVMVVTLMYGLITPPFGLILFVLERVTNESLDEVMRSMLPYYLPLLVVLLLVILYPELSLALPEAFGLL</sequence>
<dbReference type="NCBIfam" id="TIGR00786">
    <property type="entry name" value="dctM"/>
    <property type="match status" value="1"/>
</dbReference>
<dbReference type="PIRSF" id="PIRSF006066">
    <property type="entry name" value="HI0050"/>
    <property type="match status" value="1"/>
</dbReference>
<dbReference type="Proteomes" id="UP000199170">
    <property type="component" value="Unassembled WGS sequence"/>
</dbReference>
<keyword evidence="5 7" id="KW-1133">Transmembrane helix</keyword>
<feature type="transmembrane region" description="Helical" evidence="7">
    <location>
        <begin position="218"/>
        <end position="238"/>
    </location>
</feature>
<keyword evidence="3" id="KW-0997">Cell inner membrane</keyword>
<dbReference type="RefSeq" id="WP_089767496.1">
    <property type="nucleotide sequence ID" value="NZ_FNPB01000008.1"/>
</dbReference>
<evidence type="ECO:0000256" key="3">
    <source>
        <dbReference type="ARBA" id="ARBA00022519"/>
    </source>
</evidence>
<evidence type="ECO:0000256" key="7">
    <source>
        <dbReference type="SAM" id="Phobius"/>
    </source>
</evidence>
<reference evidence="10" key="1">
    <citation type="submission" date="2016-10" db="EMBL/GenBank/DDBJ databases">
        <authorList>
            <person name="Varghese N."/>
            <person name="Submissions S."/>
        </authorList>
    </citation>
    <scope>NUCLEOTIDE SEQUENCE [LARGE SCALE GENOMIC DNA]</scope>
    <source>
        <strain evidence="10">CGMCC 1.10118</strain>
    </source>
</reference>